<evidence type="ECO:0000256" key="1">
    <source>
        <dbReference type="SAM" id="Coils"/>
    </source>
</evidence>
<feature type="region of interest" description="Disordered" evidence="2">
    <location>
        <begin position="776"/>
        <end position="831"/>
    </location>
</feature>
<dbReference type="AlphaFoldDB" id="A0AA36IS03"/>
<organism evidence="3 4">
    <name type="scientific">Effrenium voratum</name>
    <dbReference type="NCBI Taxonomy" id="2562239"/>
    <lineage>
        <taxon>Eukaryota</taxon>
        <taxon>Sar</taxon>
        <taxon>Alveolata</taxon>
        <taxon>Dinophyceae</taxon>
        <taxon>Suessiales</taxon>
        <taxon>Symbiodiniaceae</taxon>
        <taxon>Effrenium</taxon>
    </lineage>
</organism>
<evidence type="ECO:0000256" key="2">
    <source>
        <dbReference type="SAM" id="MobiDB-lite"/>
    </source>
</evidence>
<evidence type="ECO:0000313" key="3">
    <source>
        <dbReference type="EMBL" id="CAJ1392446.1"/>
    </source>
</evidence>
<dbReference type="Proteomes" id="UP001178507">
    <property type="component" value="Unassembled WGS sequence"/>
</dbReference>
<dbReference type="EMBL" id="CAUJNA010002336">
    <property type="protein sequence ID" value="CAJ1392446.1"/>
    <property type="molecule type" value="Genomic_DNA"/>
</dbReference>
<feature type="coiled-coil region" evidence="1">
    <location>
        <begin position="422"/>
        <end position="460"/>
    </location>
</feature>
<accession>A0AA36IS03</accession>
<feature type="compositionally biased region" description="Polar residues" evidence="2">
    <location>
        <begin position="814"/>
        <end position="830"/>
    </location>
</feature>
<keyword evidence="1" id="KW-0175">Coiled coil</keyword>
<feature type="compositionally biased region" description="Basic and acidic residues" evidence="2">
    <location>
        <begin position="776"/>
        <end position="785"/>
    </location>
</feature>
<sequence length="938" mass="105593">MVADGQSCPFGQPLKLPPQESLWPIREDQKPQVVHTVDEFLEVVQMQTHLDRVVVLPRGIELLGQGAAAPEQLRQAANGSKSVREVLANLAEVSQCFRARLWHYGQRGREKEIKVPKKSTAGKDPDDKKCLASLHRELGAQEKDGKVQSDMALYISELRWQRKVRHPLDNERVKTATNCDIFDVAPFARHLPLWERSEGGIFVGERGAGSGLHVDQCLWSNVGRNWCGFKLFAVWPWLERHSILDDAGKGTVFCPPLTQKEEEFLSRAKTVALVGPGDVWVFSGGQPHTALCVGDGVNICAYEPGAWPHFDRAVMLCSPTDISKIAADVPVAVCGKLFHLNNLHSLGGLQVELQHSLGIQEQEFEVSDSTGRRICTDKQLQDAVLSSQLPLQANLSDASVHLIENRREELAQMQWKVLRDKLRSSETDMHMLRMQVSDLQQQLERKCKENDEKLEALRGDVGNQLLQDRTGTEAMLAQMSERIQSFTNLIHAAARQCGQSRNRSRERTEREEQNKREYGTKTQDNRMEDLRKAIDLERHERVKESRAAGRCPDSEDRSWNQELDGHLHMLKEGKVALEVQRQALELLGASAEQHRVAESQSLRAEVTKDAREWANMTNQQLDSLRSSLEGVSQRLQTQCDVNRQMTEKTEQAFQLAQKMHDIEVHSREVDVRLSQASTNFSERLQRISDRQEQLWESFDAVRVEKQNIDAKANSSINQIQDLKHALLKTEEDARKSLEKEASLVRTEISSLEQKLNAQGLKQISDLESRCSERFERESTLRESHTKTTIFNEISRVAHSPEKGEAKEKVEEQMSPRQEPSATSSPQSEDLNASRRICRTEGGGNSFVLPGAVDPRCGSMSVPQPTPSPKLWTSFGRLSPGMPGMASPVSTMAPRTGVYASPRSPMPAMSPVVTTPRMVEVRAPVFSVRANSLETLRRH</sequence>
<comment type="caution">
    <text evidence="3">The sequence shown here is derived from an EMBL/GenBank/DDBJ whole genome shotgun (WGS) entry which is preliminary data.</text>
</comment>
<name>A0AA36IS03_9DINO</name>
<reference evidence="3" key="1">
    <citation type="submission" date="2023-08" db="EMBL/GenBank/DDBJ databases">
        <authorList>
            <person name="Chen Y."/>
            <person name="Shah S."/>
            <person name="Dougan E. K."/>
            <person name="Thang M."/>
            <person name="Chan C."/>
        </authorList>
    </citation>
    <scope>NUCLEOTIDE SEQUENCE</scope>
</reference>
<feature type="compositionally biased region" description="Basic and acidic residues" evidence="2">
    <location>
        <begin position="798"/>
        <end position="813"/>
    </location>
</feature>
<gene>
    <name evidence="3" type="ORF">EVOR1521_LOCUS17537</name>
</gene>
<feature type="region of interest" description="Disordered" evidence="2">
    <location>
        <begin position="495"/>
        <end position="520"/>
    </location>
</feature>
<evidence type="ECO:0000313" key="4">
    <source>
        <dbReference type="Proteomes" id="UP001178507"/>
    </source>
</evidence>
<protein>
    <submittedName>
        <fullName evidence="3">Uncharacterized protein</fullName>
    </submittedName>
</protein>
<keyword evidence="4" id="KW-1185">Reference proteome</keyword>
<proteinExistence type="predicted"/>
<feature type="compositionally biased region" description="Basic and acidic residues" evidence="2">
    <location>
        <begin position="503"/>
        <end position="520"/>
    </location>
</feature>
<feature type="coiled-coil region" evidence="1">
    <location>
        <begin position="719"/>
        <end position="754"/>
    </location>
</feature>